<evidence type="ECO:0000256" key="2">
    <source>
        <dbReference type="ARBA" id="ARBA00022555"/>
    </source>
</evidence>
<dbReference type="InterPro" id="IPR001328">
    <property type="entry name" value="Pept_tRNA_hydro"/>
</dbReference>
<evidence type="ECO:0000256" key="4">
    <source>
        <dbReference type="ARBA" id="ARBA00022884"/>
    </source>
</evidence>
<dbReference type="GO" id="GO:0004045">
    <property type="term" value="F:peptidyl-tRNA hydrolase activity"/>
    <property type="evidence" value="ECO:0007669"/>
    <property type="project" value="UniProtKB-UniRule"/>
</dbReference>
<proteinExistence type="inferred from homology"/>
<comment type="caution">
    <text evidence="10">The sequence shown here is derived from an EMBL/GenBank/DDBJ whole genome shotgun (WGS) entry which is preliminary data.</text>
</comment>
<comment type="catalytic activity">
    <reaction evidence="7 8">
        <text>an N-acyl-L-alpha-aminoacyl-tRNA + H2O = an N-acyl-L-amino acid + a tRNA + H(+)</text>
        <dbReference type="Rhea" id="RHEA:54448"/>
        <dbReference type="Rhea" id="RHEA-COMP:10123"/>
        <dbReference type="Rhea" id="RHEA-COMP:13883"/>
        <dbReference type="ChEBI" id="CHEBI:15377"/>
        <dbReference type="ChEBI" id="CHEBI:15378"/>
        <dbReference type="ChEBI" id="CHEBI:59874"/>
        <dbReference type="ChEBI" id="CHEBI:78442"/>
        <dbReference type="ChEBI" id="CHEBI:138191"/>
        <dbReference type="EC" id="3.1.1.29"/>
    </reaction>
</comment>
<evidence type="ECO:0000256" key="8">
    <source>
        <dbReference type="RuleBase" id="RU000673"/>
    </source>
</evidence>
<dbReference type="FunFam" id="3.40.50.1470:FF:000001">
    <property type="entry name" value="Peptidyl-tRNA hydrolase"/>
    <property type="match status" value="1"/>
</dbReference>
<comment type="subunit">
    <text evidence="7">Monomer.</text>
</comment>
<evidence type="ECO:0000256" key="5">
    <source>
        <dbReference type="ARBA" id="ARBA00038063"/>
    </source>
</evidence>
<dbReference type="EMBL" id="JAGQNY010000004">
    <property type="protein sequence ID" value="MCA9301969.1"/>
    <property type="molecule type" value="Genomic_DNA"/>
</dbReference>
<feature type="active site" description="Proton acceptor" evidence="7">
    <location>
        <position position="18"/>
    </location>
</feature>
<dbReference type="PANTHER" id="PTHR17224">
    <property type="entry name" value="PEPTIDYL-TRNA HYDROLASE"/>
    <property type="match status" value="1"/>
</dbReference>
<dbReference type="NCBIfam" id="TIGR00447">
    <property type="entry name" value="pth"/>
    <property type="match status" value="1"/>
</dbReference>
<feature type="binding site" evidence="7">
    <location>
        <position position="116"/>
    </location>
    <ligand>
        <name>tRNA</name>
        <dbReference type="ChEBI" id="CHEBI:17843"/>
    </ligand>
</feature>
<sequence length="177" mass="19907">MLVVGLGNPGEKYTTTRHNVGFMLLDQLARKYDLAWSFNKKINAEIATYFSTHDVGKNKVILLKPQTFVNESGTAVKAAMNFFNISMQDLLVVHDDLDFDFGTVKKVKDRSDAGHNGVKSITKYLGSSDYGRLRFGIGRPEDSRINSVDYVLGNFTDKELRAVKEYDLEPIIASNLY</sequence>
<feature type="binding site" evidence="7">
    <location>
        <position position="68"/>
    </location>
    <ligand>
        <name>tRNA</name>
        <dbReference type="ChEBI" id="CHEBI:17843"/>
    </ligand>
</feature>
<evidence type="ECO:0000256" key="9">
    <source>
        <dbReference type="RuleBase" id="RU004320"/>
    </source>
</evidence>
<feature type="binding site" evidence="7">
    <location>
        <position position="70"/>
    </location>
    <ligand>
        <name>tRNA</name>
        <dbReference type="ChEBI" id="CHEBI:17843"/>
    </ligand>
</feature>
<accession>A0A955IW05</accession>
<dbReference type="GO" id="GO:0005737">
    <property type="term" value="C:cytoplasm"/>
    <property type="evidence" value="ECO:0007669"/>
    <property type="project" value="UniProtKB-SubCell"/>
</dbReference>
<dbReference type="GO" id="GO:0000049">
    <property type="term" value="F:tRNA binding"/>
    <property type="evidence" value="ECO:0007669"/>
    <property type="project" value="UniProtKB-UniRule"/>
</dbReference>
<dbReference type="InterPro" id="IPR018171">
    <property type="entry name" value="Pept_tRNA_hydro_CS"/>
</dbReference>
<dbReference type="AlphaFoldDB" id="A0A955IW05"/>
<evidence type="ECO:0000256" key="6">
    <source>
        <dbReference type="ARBA" id="ARBA00050038"/>
    </source>
</evidence>
<evidence type="ECO:0000313" key="11">
    <source>
        <dbReference type="Proteomes" id="UP000714817"/>
    </source>
</evidence>
<dbReference type="GO" id="GO:0006515">
    <property type="term" value="P:protein quality control for misfolded or incompletely synthesized proteins"/>
    <property type="evidence" value="ECO:0007669"/>
    <property type="project" value="UniProtKB-UniRule"/>
</dbReference>
<feature type="site" description="Discriminates between blocked and unblocked aminoacyl-tRNA" evidence="7">
    <location>
        <position position="8"/>
    </location>
</feature>
<evidence type="ECO:0000256" key="1">
    <source>
        <dbReference type="ARBA" id="ARBA00013260"/>
    </source>
</evidence>
<comment type="subcellular location">
    <subcellularLocation>
        <location evidence="7">Cytoplasm</location>
    </subcellularLocation>
</comment>
<evidence type="ECO:0000313" key="10">
    <source>
        <dbReference type="EMBL" id="MCA9301969.1"/>
    </source>
</evidence>
<reference evidence="10" key="1">
    <citation type="submission" date="2020-04" db="EMBL/GenBank/DDBJ databases">
        <authorList>
            <person name="Zhang T."/>
        </authorList>
    </citation>
    <scope>NUCLEOTIDE SEQUENCE</scope>
    <source>
        <strain evidence="10">HKST-UBA80</strain>
    </source>
</reference>
<keyword evidence="7" id="KW-0963">Cytoplasm</keyword>
<dbReference type="Gene3D" id="3.40.50.1470">
    <property type="entry name" value="Peptidyl-tRNA hydrolase"/>
    <property type="match status" value="1"/>
</dbReference>
<dbReference type="EC" id="3.1.1.29" evidence="1 7"/>
<comment type="similarity">
    <text evidence="5 7 9">Belongs to the PTH family.</text>
</comment>
<dbReference type="Proteomes" id="UP000714817">
    <property type="component" value="Unassembled WGS sequence"/>
</dbReference>
<feature type="binding site" evidence="7">
    <location>
        <position position="13"/>
    </location>
    <ligand>
        <name>tRNA</name>
        <dbReference type="ChEBI" id="CHEBI:17843"/>
    </ligand>
</feature>
<keyword evidence="4 7" id="KW-0694">RNA-binding</keyword>
<gene>
    <name evidence="7 10" type="primary">pth</name>
    <name evidence="10" type="ORF">KDA10_01195</name>
</gene>
<dbReference type="SUPFAM" id="SSF53178">
    <property type="entry name" value="Peptidyl-tRNA hydrolase-like"/>
    <property type="match status" value="1"/>
</dbReference>
<protein>
    <recommendedName>
        <fullName evidence="6 7">Peptidyl-tRNA hydrolase</fullName>
        <shortName evidence="7">Pth</shortName>
        <ecNumber evidence="1 7">3.1.1.29</ecNumber>
    </recommendedName>
</protein>
<comment type="function">
    <text evidence="7">Hydrolyzes ribosome-free peptidyl-tRNAs (with 1 or more amino acids incorporated), which drop off the ribosome during protein synthesis, or as a result of ribosome stalling.</text>
</comment>
<dbReference type="InterPro" id="IPR036416">
    <property type="entry name" value="Pept_tRNA_hydro_sf"/>
</dbReference>
<dbReference type="CDD" id="cd00462">
    <property type="entry name" value="PTH"/>
    <property type="match status" value="1"/>
</dbReference>
<dbReference type="GO" id="GO:0072344">
    <property type="term" value="P:rescue of stalled ribosome"/>
    <property type="evidence" value="ECO:0007669"/>
    <property type="project" value="UniProtKB-UniRule"/>
</dbReference>
<comment type="function">
    <text evidence="7">Catalyzes the release of premature peptidyl moieties from peptidyl-tRNA molecules trapped in stalled 50S ribosomal subunits, and thus maintains levels of free tRNAs and 50S ribosomes.</text>
</comment>
<feature type="site" description="Stabilizes the basic form of H active site to accept a proton" evidence="7">
    <location>
        <position position="95"/>
    </location>
</feature>
<keyword evidence="3 7" id="KW-0378">Hydrolase</keyword>
<organism evidence="10 11">
    <name type="scientific">candidate division WWE3 bacterium</name>
    <dbReference type="NCBI Taxonomy" id="2053526"/>
    <lineage>
        <taxon>Bacteria</taxon>
        <taxon>Katanobacteria</taxon>
    </lineage>
</organism>
<reference evidence="10" key="2">
    <citation type="journal article" date="2021" name="Microbiome">
        <title>Successional dynamics and alternative stable states in a saline activated sludge microbial community over 9 years.</title>
        <authorList>
            <person name="Wang Y."/>
            <person name="Ye J."/>
            <person name="Ju F."/>
            <person name="Liu L."/>
            <person name="Boyd J.A."/>
            <person name="Deng Y."/>
            <person name="Parks D.H."/>
            <person name="Jiang X."/>
            <person name="Yin X."/>
            <person name="Woodcroft B.J."/>
            <person name="Tyson G.W."/>
            <person name="Hugenholtz P."/>
            <person name="Polz M.F."/>
            <person name="Zhang T."/>
        </authorList>
    </citation>
    <scope>NUCLEOTIDE SEQUENCE</scope>
    <source>
        <strain evidence="10">HKST-UBA80</strain>
    </source>
</reference>
<evidence type="ECO:0000256" key="7">
    <source>
        <dbReference type="HAMAP-Rule" id="MF_00083"/>
    </source>
</evidence>
<dbReference type="HAMAP" id="MF_00083">
    <property type="entry name" value="Pept_tRNA_hydro_bact"/>
    <property type="match status" value="1"/>
</dbReference>
<dbReference type="PROSITE" id="PS01195">
    <property type="entry name" value="PEPT_TRNA_HYDROL_1"/>
    <property type="match status" value="1"/>
</dbReference>
<evidence type="ECO:0000256" key="3">
    <source>
        <dbReference type="ARBA" id="ARBA00022801"/>
    </source>
</evidence>
<name>A0A955IW05_UNCKA</name>
<dbReference type="PROSITE" id="PS01196">
    <property type="entry name" value="PEPT_TRNA_HYDROL_2"/>
    <property type="match status" value="1"/>
</dbReference>
<dbReference type="Pfam" id="PF01195">
    <property type="entry name" value="Pept_tRNA_hydro"/>
    <property type="match status" value="1"/>
</dbReference>
<dbReference type="PANTHER" id="PTHR17224:SF1">
    <property type="entry name" value="PEPTIDYL-TRNA HYDROLASE"/>
    <property type="match status" value="1"/>
</dbReference>
<keyword evidence="2 7" id="KW-0820">tRNA-binding</keyword>